<evidence type="ECO:0000256" key="2">
    <source>
        <dbReference type="ARBA" id="ARBA00008432"/>
    </source>
</evidence>
<dbReference type="GO" id="GO:0015112">
    <property type="term" value="F:nitrate transmembrane transporter activity"/>
    <property type="evidence" value="ECO:0007669"/>
    <property type="project" value="UniProtKB-UniRule"/>
</dbReference>
<evidence type="ECO:0000313" key="11">
    <source>
        <dbReference type="Proteomes" id="UP001412239"/>
    </source>
</evidence>
<dbReference type="InterPro" id="IPR044772">
    <property type="entry name" value="NO3_transporter"/>
</dbReference>
<feature type="transmembrane region" description="Helical" evidence="8">
    <location>
        <begin position="72"/>
        <end position="89"/>
    </location>
</feature>
<feature type="transmembrane region" description="Helical" evidence="8">
    <location>
        <begin position="384"/>
        <end position="403"/>
    </location>
</feature>
<evidence type="ECO:0000256" key="1">
    <source>
        <dbReference type="ARBA" id="ARBA00004141"/>
    </source>
</evidence>
<accession>A0A292PQS0</accession>
<feature type="transmembrane region" description="Helical" evidence="8">
    <location>
        <begin position="474"/>
        <end position="494"/>
    </location>
</feature>
<evidence type="ECO:0000256" key="7">
    <source>
        <dbReference type="ARBA" id="ARBA00023136"/>
    </source>
</evidence>
<dbReference type="Pfam" id="PF07690">
    <property type="entry name" value="MFS_1"/>
    <property type="match status" value="1"/>
</dbReference>
<gene>
    <name evidence="10" type="ORF">GSTUAT00006012001</name>
</gene>
<protein>
    <recommendedName>
        <fullName evidence="8">Nitrate/nitrite transporter</fullName>
    </recommendedName>
</protein>
<dbReference type="AlphaFoldDB" id="A0A292PQS0"/>
<name>A0A292PQS0_9PEZI</name>
<feature type="transmembrane region" description="Helical" evidence="8">
    <location>
        <begin position="196"/>
        <end position="217"/>
    </location>
</feature>
<comment type="subcellular location">
    <subcellularLocation>
        <location evidence="8">Cell membrane</location>
        <topology evidence="8">Multi-pass membrane protein</topology>
    </subcellularLocation>
    <subcellularLocation>
        <location evidence="1">Membrane</location>
        <topology evidence="1">Multi-pass membrane protein</topology>
    </subcellularLocation>
</comment>
<organism evidence="10 11">
    <name type="scientific">Tuber aestivum</name>
    <name type="common">summer truffle</name>
    <dbReference type="NCBI Taxonomy" id="59557"/>
    <lineage>
        <taxon>Eukaryota</taxon>
        <taxon>Fungi</taxon>
        <taxon>Dikarya</taxon>
        <taxon>Ascomycota</taxon>
        <taxon>Pezizomycotina</taxon>
        <taxon>Pezizomycetes</taxon>
        <taxon>Pezizales</taxon>
        <taxon>Tuberaceae</taxon>
        <taxon>Tuber</taxon>
    </lineage>
</organism>
<keyword evidence="5 8" id="KW-1133">Transmembrane helix</keyword>
<sequence>MQLSLLWKAPVVNPTNNKAQSIPALNPFDKYGRTFFFSTFGFMIAFLSWYAFPPLMSKTIKKDLALTQPEIANSNVLALTATLVVRLFIGPLCDRFGPRLCFAGVLIAGAIPTALAGLVTNATGLLALRFFVGVLGATFVPCQVWSTGFFDKNVVGTANGLMAGIGNAGGGITYFVMPAIFDSLVHERGLTPHKAWRVAFIVPFILIISMALGMIFLCEDTPTGAWADRHNFVPRTIEGKIVDAPGNIGDVPTAGQDTKGTSYTEKDQKPSDPENLSSNASIDLETIAQSEVIQAPTFKEAMQVIFSLQCLMLAAPYACSFGGELAINSILGAFYLKNFPYLGQTNSGRWAAMFGLLNVFFRPAGGIIADIIYRHTKSVTAKKWWLVFIGCMQGVFCLAIGILNPHNESTMFGLVAGLAFFMDASNGANFAIVPHVHPFANGILSGVVGATGNLGGVIFSVIFRYNGVRYDKVIMIIGAICIGINLGISWIRVIPKGQIGGR</sequence>
<keyword evidence="7 8" id="KW-0472">Membrane</keyword>
<feature type="region of interest" description="Disordered" evidence="9">
    <location>
        <begin position="247"/>
        <end position="276"/>
    </location>
</feature>
<evidence type="ECO:0000256" key="3">
    <source>
        <dbReference type="ARBA" id="ARBA00022448"/>
    </source>
</evidence>
<feature type="transmembrane region" description="Helical" evidence="8">
    <location>
        <begin position="35"/>
        <end position="52"/>
    </location>
</feature>
<keyword evidence="11" id="KW-1185">Reference proteome</keyword>
<dbReference type="EMBL" id="LN891066">
    <property type="protein sequence ID" value="CUS09876.1"/>
    <property type="molecule type" value="Genomic_DNA"/>
</dbReference>
<feature type="transmembrane region" description="Helical" evidence="8">
    <location>
        <begin position="439"/>
        <end position="462"/>
    </location>
</feature>
<dbReference type="GO" id="GO:0005886">
    <property type="term" value="C:plasma membrane"/>
    <property type="evidence" value="ECO:0007669"/>
    <property type="project" value="UniProtKB-SubCell"/>
</dbReference>
<keyword evidence="6 8" id="KW-0534">Nitrate assimilation</keyword>
<dbReference type="NCBIfam" id="TIGR00886">
    <property type="entry name" value="2A0108"/>
    <property type="match status" value="1"/>
</dbReference>
<proteinExistence type="inferred from homology"/>
<dbReference type="Proteomes" id="UP001412239">
    <property type="component" value="Unassembled WGS sequence"/>
</dbReference>
<dbReference type="InterPro" id="IPR011701">
    <property type="entry name" value="MFS"/>
</dbReference>
<feature type="transmembrane region" description="Helical" evidence="8">
    <location>
        <begin position="409"/>
        <end position="432"/>
    </location>
</feature>
<feature type="transmembrane region" description="Helical" evidence="8">
    <location>
        <begin position="304"/>
        <end position="330"/>
    </location>
</feature>
<dbReference type="InterPro" id="IPR036259">
    <property type="entry name" value="MFS_trans_sf"/>
</dbReference>
<evidence type="ECO:0000256" key="9">
    <source>
        <dbReference type="SAM" id="MobiDB-lite"/>
    </source>
</evidence>
<dbReference type="GO" id="GO:0042128">
    <property type="term" value="P:nitrate assimilation"/>
    <property type="evidence" value="ECO:0007669"/>
    <property type="project" value="UniProtKB-UniRule"/>
</dbReference>
<keyword evidence="3 8" id="KW-0813">Transport</keyword>
<feature type="transmembrane region" description="Helical" evidence="8">
    <location>
        <begin position="126"/>
        <end position="146"/>
    </location>
</feature>
<evidence type="ECO:0000256" key="8">
    <source>
        <dbReference type="RuleBase" id="RU366033"/>
    </source>
</evidence>
<dbReference type="GO" id="GO:0015113">
    <property type="term" value="F:nitrite transmembrane transporter activity"/>
    <property type="evidence" value="ECO:0007669"/>
    <property type="project" value="InterPro"/>
</dbReference>
<evidence type="ECO:0000313" key="10">
    <source>
        <dbReference type="EMBL" id="CUS09876.1"/>
    </source>
</evidence>
<dbReference type="InterPro" id="IPR004737">
    <property type="entry name" value="NO3_transporter_NarK/NarU-like"/>
</dbReference>
<dbReference type="Gene3D" id="1.20.1250.20">
    <property type="entry name" value="MFS general substrate transporter like domains"/>
    <property type="match status" value="2"/>
</dbReference>
<feature type="transmembrane region" description="Helical" evidence="8">
    <location>
        <begin position="158"/>
        <end position="176"/>
    </location>
</feature>
<feature type="transmembrane region" description="Helical" evidence="8">
    <location>
        <begin position="350"/>
        <end position="372"/>
    </location>
</feature>
<reference evidence="10" key="1">
    <citation type="submission" date="2015-10" db="EMBL/GenBank/DDBJ databases">
        <authorList>
            <person name="Regsiter A."/>
            <person name="william w."/>
        </authorList>
    </citation>
    <scope>NUCLEOTIDE SEQUENCE</scope>
    <source>
        <strain evidence="10">Montdore</strain>
    </source>
</reference>
<feature type="transmembrane region" description="Helical" evidence="8">
    <location>
        <begin position="101"/>
        <end position="120"/>
    </location>
</feature>
<keyword evidence="8" id="KW-1003">Cell membrane</keyword>
<dbReference type="SUPFAM" id="SSF103473">
    <property type="entry name" value="MFS general substrate transporter"/>
    <property type="match status" value="1"/>
</dbReference>
<comment type="similarity">
    <text evidence="2 8">Belongs to the major facilitator superfamily. Nitrate/nitrite porter (TC 2.A.1.8) family.</text>
</comment>
<keyword evidence="4 8" id="KW-0812">Transmembrane</keyword>
<dbReference type="FunFam" id="1.20.1250.20:FF:000382">
    <property type="entry name" value="Nitrate transporter CrnA"/>
    <property type="match status" value="1"/>
</dbReference>
<evidence type="ECO:0000256" key="5">
    <source>
        <dbReference type="ARBA" id="ARBA00022989"/>
    </source>
</evidence>
<evidence type="ECO:0000256" key="4">
    <source>
        <dbReference type="ARBA" id="ARBA00022692"/>
    </source>
</evidence>
<dbReference type="PANTHER" id="PTHR23515">
    <property type="entry name" value="HIGH-AFFINITY NITRATE TRANSPORTER 2.3"/>
    <property type="match status" value="1"/>
</dbReference>
<evidence type="ECO:0000256" key="6">
    <source>
        <dbReference type="ARBA" id="ARBA00023063"/>
    </source>
</evidence>